<protein>
    <submittedName>
        <fullName evidence="1">Uncharacterized protein</fullName>
    </submittedName>
</protein>
<organism evidence="1">
    <name type="scientific">Oikopleura dioica</name>
    <name type="common">Tunicate</name>
    <dbReference type="NCBI Taxonomy" id="34765"/>
    <lineage>
        <taxon>Eukaryota</taxon>
        <taxon>Metazoa</taxon>
        <taxon>Chordata</taxon>
        <taxon>Tunicata</taxon>
        <taxon>Appendicularia</taxon>
        <taxon>Copelata</taxon>
        <taxon>Oikopleuridae</taxon>
        <taxon>Oikopleura</taxon>
    </lineage>
</organism>
<name>E4X8I2_OIKDI</name>
<reference evidence="1" key="1">
    <citation type="journal article" date="2010" name="Science">
        <title>Plasticity of animal genome architecture unmasked by rapid evolution of a pelagic tunicate.</title>
        <authorList>
            <person name="Denoeud F."/>
            <person name="Henriet S."/>
            <person name="Mungpakdee S."/>
            <person name="Aury J.M."/>
            <person name="Da Silva C."/>
            <person name="Brinkmann H."/>
            <person name="Mikhaleva J."/>
            <person name="Olsen L.C."/>
            <person name="Jubin C."/>
            <person name="Canestro C."/>
            <person name="Bouquet J.M."/>
            <person name="Danks G."/>
            <person name="Poulain J."/>
            <person name="Campsteijn C."/>
            <person name="Adamski M."/>
            <person name="Cross I."/>
            <person name="Yadetie F."/>
            <person name="Muffato M."/>
            <person name="Louis A."/>
            <person name="Butcher S."/>
            <person name="Tsagkogeorga G."/>
            <person name="Konrad A."/>
            <person name="Singh S."/>
            <person name="Jensen M.F."/>
            <person name="Cong E.H."/>
            <person name="Eikeseth-Otteraa H."/>
            <person name="Noel B."/>
            <person name="Anthouard V."/>
            <person name="Porcel B.M."/>
            <person name="Kachouri-Lafond R."/>
            <person name="Nishino A."/>
            <person name="Ugolini M."/>
            <person name="Chourrout P."/>
            <person name="Nishida H."/>
            <person name="Aasland R."/>
            <person name="Huzurbazar S."/>
            <person name="Westhof E."/>
            <person name="Delsuc F."/>
            <person name="Lehrach H."/>
            <person name="Reinhardt R."/>
            <person name="Weissenbach J."/>
            <person name="Roy S.W."/>
            <person name="Artiguenave F."/>
            <person name="Postlethwait J.H."/>
            <person name="Manak J.R."/>
            <person name="Thompson E.M."/>
            <person name="Jaillon O."/>
            <person name="Du Pasquier L."/>
            <person name="Boudinot P."/>
            <person name="Liberles D.A."/>
            <person name="Volff J.N."/>
            <person name="Philippe H."/>
            <person name="Lenhard B."/>
            <person name="Roest Crollius H."/>
            <person name="Wincker P."/>
            <person name="Chourrout D."/>
        </authorList>
    </citation>
    <scope>NUCLEOTIDE SEQUENCE [LARGE SCALE GENOMIC DNA]</scope>
</reference>
<sequence length="50" mass="5507">MLKMINNKIKKIRGQPAVLSPANRVPQSDGAILQSLTVSKARTICLPKNY</sequence>
<dbReference type="EMBL" id="FN653029">
    <property type="protein sequence ID" value="CBY08176.1"/>
    <property type="molecule type" value="Genomic_DNA"/>
</dbReference>
<keyword evidence="2" id="KW-1185">Reference proteome</keyword>
<evidence type="ECO:0000313" key="1">
    <source>
        <dbReference type="EMBL" id="CBY08176.1"/>
    </source>
</evidence>
<accession>E4X8I2</accession>
<proteinExistence type="predicted"/>
<dbReference type="AlphaFoldDB" id="E4X8I2"/>
<evidence type="ECO:0000313" key="2">
    <source>
        <dbReference type="Proteomes" id="UP000001307"/>
    </source>
</evidence>
<dbReference type="Proteomes" id="UP000001307">
    <property type="component" value="Unassembled WGS sequence"/>
</dbReference>
<gene>
    <name evidence="1" type="ORF">GSOID_T00004186001</name>
</gene>
<dbReference type="InParanoid" id="E4X8I2"/>